<keyword evidence="1" id="KW-1133">Transmembrane helix</keyword>
<dbReference type="Proteomes" id="UP001176940">
    <property type="component" value="Unassembled WGS sequence"/>
</dbReference>
<comment type="caution">
    <text evidence="2">The sequence shown here is derived from an EMBL/GenBank/DDBJ whole genome shotgun (WGS) entry which is preliminary data.</text>
</comment>
<dbReference type="InterPro" id="IPR029372">
    <property type="entry name" value="Tmem37"/>
</dbReference>
<evidence type="ECO:0000313" key="3">
    <source>
        <dbReference type="Proteomes" id="UP001176940"/>
    </source>
</evidence>
<evidence type="ECO:0000256" key="1">
    <source>
        <dbReference type="SAM" id="Phobius"/>
    </source>
</evidence>
<sequence>MVVVRSGVSLAVVLAIFGLELLMVSQLCDDDHSRRKWCMGSVLLLVSFVLSSAGTLTYVFLLRAVLVRSAFTLTFWCQLLGTFLFFLNGVSGLYCDHLSGTEQRLRPSPRTVDSGPGRTRLMPAAGTTDSVKRELPVTDCSR</sequence>
<name>A0ABN9L152_9NEOB</name>
<protein>
    <submittedName>
        <fullName evidence="2">Uncharacterized protein</fullName>
    </submittedName>
</protein>
<keyword evidence="3" id="KW-1185">Reference proteome</keyword>
<keyword evidence="1" id="KW-0472">Membrane</keyword>
<evidence type="ECO:0000313" key="2">
    <source>
        <dbReference type="EMBL" id="CAJ0928830.1"/>
    </source>
</evidence>
<keyword evidence="1" id="KW-0812">Transmembrane</keyword>
<dbReference type="Pfam" id="PF15108">
    <property type="entry name" value="TMEM37"/>
    <property type="match status" value="1"/>
</dbReference>
<proteinExistence type="predicted"/>
<gene>
    <name evidence="2" type="ORF">RIMI_LOCUS3578139</name>
</gene>
<accession>A0ABN9L152</accession>
<dbReference type="PANTHER" id="PTHR31767">
    <property type="entry name" value="VOLTAGE-DEPENDENT CALCIUM CHANNEL GAMMA-LIKE SUBUNIT"/>
    <property type="match status" value="1"/>
</dbReference>
<feature type="transmembrane region" description="Helical" evidence="1">
    <location>
        <begin position="37"/>
        <end position="61"/>
    </location>
</feature>
<organism evidence="2 3">
    <name type="scientific">Ranitomeya imitator</name>
    <name type="common">mimic poison frog</name>
    <dbReference type="NCBI Taxonomy" id="111125"/>
    <lineage>
        <taxon>Eukaryota</taxon>
        <taxon>Metazoa</taxon>
        <taxon>Chordata</taxon>
        <taxon>Craniata</taxon>
        <taxon>Vertebrata</taxon>
        <taxon>Euteleostomi</taxon>
        <taxon>Amphibia</taxon>
        <taxon>Batrachia</taxon>
        <taxon>Anura</taxon>
        <taxon>Neobatrachia</taxon>
        <taxon>Hyloidea</taxon>
        <taxon>Dendrobatidae</taxon>
        <taxon>Dendrobatinae</taxon>
        <taxon>Ranitomeya</taxon>
    </lineage>
</organism>
<feature type="transmembrane region" description="Helical" evidence="1">
    <location>
        <begin position="6"/>
        <end position="25"/>
    </location>
</feature>
<feature type="transmembrane region" description="Helical" evidence="1">
    <location>
        <begin position="73"/>
        <end position="95"/>
    </location>
</feature>
<dbReference type="PANTHER" id="PTHR31767:SF0">
    <property type="entry name" value="VOLTAGE-DEPENDENT CALCIUM CHANNEL GAMMA-LIKE SUBUNIT"/>
    <property type="match status" value="1"/>
</dbReference>
<reference evidence="2" key="1">
    <citation type="submission" date="2023-07" db="EMBL/GenBank/DDBJ databases">
        <authorList>
            <person name="Stuckert A."/>
        </authorList>
    </citation>
    <scope>NUCLEOTIDE SEQUENCE</scope>
</reference>
<dbReference type="EMBL" id="CAUEEQ010005443">
    <property type="protein sequence ID" value="CAJ0928830.1"/>
    <property type="molecule type" value="Genomic_DNA"/>
</dbReference>